<name>A0AAV7R271_PLEWA</name>
<reference evidence="2" key="1">
    <citation type="journal article" date="2022" name="bioRxiv">
        <title>Sequencing and chromosome-scale assembly of the giantPleurodeles waltlgenome.</title>
        <authorList>
            <person name="Brown T."/>
            <person name="Elewa A."/>
            <person name="Iarovenko S."/>
            <person name="Subramanian E."/>
            <person name="Araus A.J."/>
            <person name="Petzold A."/>
            <person name="Susuki M."/>
            <person name="Suzuki K.-i.T."/>
            <person name="Hayashi T."/>
            <person name="Toyoda A."/>
            <person name="Oliveira C."/>
            <person name="Osipova E."/>
            <person name="Leigh N.D."/>
            <person name="Simon A."/>
            <person name="Yun M.H."/>
        </authorList>
    </citation>
    <scope>NUCLEOTIDE SEQUENCE</scope>
    <source>
        <strain evidence="2">20211129_DDA</strain>
        <tissue evidence="2">Liver</tissue>
    </source>
</reference>
<feature type="compositionally biased region" description="Basic and acidic residues" evidence="1">
    <location>
        <begin position="156"/>
        <end position="176"/>
    </location>
</feature>
<comment type="caution">
    <text evidence="2">The sequence shown here is derived from an EMBL/GenBank/DDBJ whole genome shotgun (WGS) entry which is preliminary data.</text>
</comment>
<accession>A0AAV7R271</accession>
<feature type="region of interest" description="Disordered" evidence="1">
    <location>
        <begin position="156"/>
        <end position="196"/>
    </location>
</feature>
<protein>
    <submittedName>
        <fullName evidence="2">Uncharacterized protein</fullName>
    </submittedName>
</protein>
<dbReference type="Gene3D" id="3.30.250.20">
    <property type="entry name" value="L1 transposable element, C-terminal domain"/>
    <property type="match status" value="1"/>
</dbReference>
<feature type="region of interest" description="Disordered" evidence="1">
    <location>
        <begin position="1"/>
        <end position="22"/>
    </location>
</feature>
<evidence type="ECO:0000313" key="3">
    <source>
        <dbReference type="Proteomes" id="UP001066276"/>
    </source>
</evidence>
<dbReference type="EMBL" id="JANPWB010000010">
    <property type="protein sequence ID" value="KAJ1145912.1"/>
    <property type="molecule type" value="Genomic_DNA"/>
</dbReference>
<evidence type="ECO:0000313" key="2">
    <source>
        <dbReference type="EMBL" id="KAJ1145912.1"/>
    </source>
</evidence>
<keyword evidence="3" id="KW-1185">Reference proteome</keyword>
<sequence>MRGAEEEEKRGRGSGPGMELPGPVVEIAVRRRWGPKRETRLSGRRTEAGLGDPVMEPMRVELLAAIQGSREALKGKIESVVIKVNLLRGRLPEDYTSKVQRSRKGFLEVKAKLHLLNILYMLLYPAWLKVLHGGKSYFFEMPDDEWKWLELSDKVPHGGERPRRKEDARRGRDSNRRPQKSAGQLELLPSVGASQTRVKIQEDGTIWR</sequence>
<dbReference type="Proteomes" id="UP001066276">
    <property type="component" value="Chromosome 6"/>
</dbReference>
<dbReference type="AlphaFoldDB" id="A0AAV7R271"/>
<evidence type="ECO:0000256" key="1">
    <source>
        <dbReference type="SAM" id="MobiDB-lite"/>
    </source>
</evidence>
<gene>
    <name evidence="2" type="ORF">NDU88_012195</name>
</gene>
<proteinExistence type="predicted"/>
<dbReference type="InterPro" id="IPR042566">
    <property type="entry name" value="L1_C"/>
</dbReference>
<organism evidence="2 3">
    <name type="scientific">Pleurodeles waltl</name>
    <name type="common">Iberian ribbed newt</name>
    <dbReference type="NCBI Taxonomy" id="8319"/>
    <lineage>
        <taxon>Eukaryota</taxon>
        <taxon>Metazoa</taxon>
        <taxon>Chordata</taxon>
        <taxon>Craniata</taxon>
        <taxon>Vertebrata</taxon>
        <taxon>Euteleostomi</taxon>
        <taxon>Amphibia</taxon>
        <taxon>Batrachia</taxon>
        <taxon>Caudata</taxon>
        <taxon>Salamandroidea</taxon>
        <taxon>Salamandridae</taxon>
        <taxon>Pleurodelinae</taxon>
        <taxon>Pleurodeles</taxon>
    </lineage>
</organism>